<reference evidence="7" key="1">
    <citation type="journal article" date="2019" name="Int. J. Syst. Evol. Microbiol.">
        <title>The Global Catalogue of Microorganisms (GCM) 10K type strain sequencing project: providing services to taxonomists for standard genome sequencing and annotation.</title>
        <authorList>
            <consortium name="The Broad Institute Genomics Platform"/>
            <consortium name="The Broad Institute Genome Sequencing Center for Infectious Disease"/>
            <person name="Wu L."/>
            <person name="Ma J."/>
        </authorList>
    </citation>
    <scope>NUCLEOTIDE SEQUENCE [LARGE SCALE GENOMIC DNA]</scope>
    <source>
        <strain evidence="7">JCM 18127</strain>
    </source>
</reference>
<evidence type="ECO:0000256" key="3">
    <source>
        <dbReference type="ARBA" id="ARBA00022840"/>
    </source>
</evidence>
<evidence type="ECO:0000256" key="1">
    <source>
        <dbReference type="ARBA" id="ARBA00022737"/>
    </source>
</evidence>
<organism evidence="6 7">
    <name type="scientific">Nocardioides nanhaiensis</name>
    <dbReference type="NCBI Taxonomy" id="1476871"/>
    <lineage>
        <taxon>Bacteria</taxon>
        <taxon>Bacillati</taxon>
        <taxon>Actinomycetota</taxon>
        <taxon>Actinomycetes</taxon>
        <taxon>Propionibacteriales</taxon>
        <taxon>Nocardioidaceae</taxon>
        <taxon>Nocardioides</taxon>
    </lineage>
</organism>
<dbReference type="RefSeq" id="WP_345264958.1">
    <property type="nucleotide sequence ID" value="NZ_BAABIM010000002.1"/>
</dbReference>
<dbReference type="InterPro" id="IPR003439">
    <property type="entry name" value="ABC_transporter-like_ATP-bd"/>
</dbReference>
<dbReference type="Pfam" id="PF00005">
    <property type="entry name" value="ABC_tran"/>
    <property type="match status" value="2"/>
</dbReference>
<evidence type="ECO:0000313" key="6">
    <source>
        <dbReference type="EMBL" id="GAA4681367.1"/>
    </source>
</evidence>
<dbReference type="EMBL" id="BAABIM010000002">
    <property type="protein sequence ID" value="GAA4681367.1"/>
    <property type="molecule type" value="Genomic_DNA"/>
</dbReference>
<dbReference type="Proteomes" id="UP001500621">
    <property type="component" value="Unassembled WGS sequence"/>
</dbReference>
<dbReference type="PANTHER" id="PTHR19211:SF6">
    <property type="entry name" value="BLL7188 PROTEIN"/>
    <property type="match status" value="1"/>
</dbReference>
<dbReference type="InterPro" id="IPR003593">
    <property type="entry name" value="AAA+_ATPase"/>
</dbReference>
<name>A0ABP8W4R0_9ACTN</name>
<sequence length="544" mass="58165">MPSSSSTPARAESAPVLSCTGLRFSWPDGDPVLDGLDLTVGRGRSGLVGGNGSGKSTLLRLLAGQLTPAAGAVHVVGEVGLLPQDLAPDPALAVTDFLGIAGVQAAIRAVEAGSVEQRHFDLIGDDWDVEERARAELARLGLPDDVLTRRTGELSGGELVQLGLARLLLRRPDVLLLDEPTNNLDAAARGRLHRVVEEWSRTLLVVSHDRELLERVDRIGDLRDGAVHWYGGGYSAFAEQVDAEQAAATRAVSTARAELRREQQDRVDVDRVLAQRRRVADKAYASAKEPRAVMKLRKRSAQVSGARYRHLHEEREQAARERLDAAERRLREDAEVRLDLPGTAVPRGREVLRTEGLVLRTGLAVDLALRGPERVAVTGPNGCGKTTLLRTLVDGLAPASGAARVLVPHGFLPQHLGVLAAEGGVAEQVQARQPDADRTLVRTRLARFGFRGAAGDRRVGDLSGGELLRASLAAVLLADPAPQLLVLDEPTNNLDFASYDALVSALADFRGAVLVVSHDPAFLEDVGVERELDLGALNPPAVPG</sequence>
<keyword evidence="7" id="KW-1185">Reference proteome</keyword>
<keyword evidence="1" id="KW-0677">Repeat</keyword>
<dbReference type="SUPFAM" id="SSF52540">
    <property type="entry name" value="P-loop containing nucleoside triphosphate hydrolases"/>
    <property type="match status" value="2"/>
</dbReference>
<feature type="domain" description="ABC transporter" evidence="5">
    <location>
        <begin position="17"/>
        <end position="249"/>
    </location>
</feature>
<proteinExistence type="predicted"/>
<dbReference type="InterPro" id="IPR027417">
    <property type="entry name" value="P-loop_NTPase"/>
</dbReference>
<dbReference type="GO" id="GO:0005524">
    <property type="term" value="F:ATP binding"/>
    <property type="evidence" value="ECO:0007669"/>
    <property type="project" value="UniProtKB-KW"/>
</dbReference>
<keyword evidence="3 6" id="KW-0067">ATP-binding</keyword>
<gene>
    <name evidence="6" type="ORF">GCM10023226_18190</name>
</gene>
<comment type="caution">
    <text evidence="6">The sequence shown here is derived from an EMBL/GenBank/DDBJ whole genome shotgun (WGS) entry which is preliminary data.</text>
</comment>
<protein>
    <submittedName>
        <fullName evidence="6">ABC-F family ATP-binding cassette domain-containing protein</fullName>
    </submittedName>
</protein>
<keyword evidence="4" id="KW-0175">Coiled coil</keyword>
<evidence type="ECO:0000313" key="7">
    <source>
        <dbReference type="Proteomes" id="UP001500621"/>
    </source>
</evidence>
<keyword evidence="2" id="KW-0547">Nucleotide-binding</keyword>
<feature type="coiled-coil region" evidence="4">
    <location>
        <begin position="309"/>
        <end position="336"/>
    </location>
</feature>
<accession>A0ABP8W4R0</accession>
<evidence type="ECO:0000256" key="4">
    <source>
        <dbReference type="SAM" id="Coils"/>
    </source>
</evidence>
<evidence type="ECO:0000259" key="5">
    <source>
        <dbReference type="PROSITE" id="PS50893"/>
    </source>
</evidence>
<dbReference type="PROSITE" id="PS50893">
    <property type="entry name" value="ABC_TRANSPORTER_2"/>
    <property type="match status" value="1"/>
</dbReference>
<dbReference type="SMART" id="SM00382">
    <property type="entry name" value="AAA"/>
    <property type="match status" value="2"/>
</dbReference>
<evidence type="ECO:0000256" key="2">
    <source>
        <dbReference type="ARBA" id="ARBA00022741"/>
    </source>
</evidence>
<dbReference type="InterPro" id="IPR050611">
    <property type="entry name" value="ABCF"/>
</dbReference>
<dbReference type="PANTHER" id="PTHR19211">
    <property type="entry name" value="ATP-BINDING TRANSPORT PROTEIN-RELATED"/>
    <property type="match status" value="1"/>
</dbReference>
<dbReference type="Gene3D" id="3.40.50.300">
    <property type="entry name" value="P-loop containing nucleotide triphosphate hydrolases"/>
    <property type="match status" value="2"/>
</dbReference>